<keyword evidence="3" id="KW-0926">Vacuole</keyword>
<proteinExistence type="inferred from homology"/>
<evidence type="ECO:0000256" key="7">
    <source>
        <dbReference type="ARBA" id="ARBA00026209"/>
    </source>
</evidence>
<name>A0A8H6YM28_9AGAR</name>
<dbReference type="Gene3D" id="1.25.10.10">
    <property type="entry name" value="Leucine-rich Repeat Variant"/>
    <property type="match status" value="1"/>
</dbReference>
<evidence type="ECO:0000256" key="8">
    <source>
        <dbReference type="SAM" id="Phobius"/>
    </source>
</evidence>
<keyword evidence="4" id="KW-0677">Repeat</keyword>
<comment type="subcellular location">
    <subcellularLocation>
        <location evidence="1">Vacuole membrane</location>
        <topology evidence="1">Lipid-anchor</topology>
    </subcellularLocation>
</comment>
<dbReference type="PANTHER" id="PTHR47249">
    <property type="entry name" value="VACUOLAR PROTEIN 8"/>
    <property type="match status" value="1"/>
</dbReference>
<sequence length="906" mass="101171">MNQSSSMNPSSSMDPLSSMNLSSSMNLLTRQDTPPSIHSWWSDSNPRLRGPTINLHAVAKPLMKPMYHRQVLEFIRKNRGSPLSRDALETYSSYFPWDYVSCGTKIAILSELTNRTESGVEARAVIASPVLKHIAQMLRSPDTRLRSASCVLLGNLASHECTAPAILELNLCEQLVSLMGEEDSELSQAAQGALCHIAQRLDGAQAIVEAPVLDHVLVLLESPRWAVRGRACDLVEKLAQHDLTLPAILKSKARVMLVSLLGDEHPEVVRSAQNASSCIAQRLEDAPAVDGKTLDHILALLESSNPDVRRWAFDLVGGLAESSLPALLEPRACLRHLFPGTPESIGRGRCECRAVVPGEFSLFTPPPLDFPLATDLPPPGWTVCKHPEGARYFFHEKKRVFTNADLSDDGKLQLINNSIRHIYDFLRARGIQFGHNIDLVLSDYSEDEGCNYYIVSHDDRSVFWIDSDKIDSDLFPEVKGMTSASHIRLELEAQYWLHCEYYPEALEVTHEIQDELRDIVFHVFRDLITSQNSTVSWKVDDLKNMITLIDGFGQITGKNVKNKYSGLSCLTYQYPPPGRLMHVFARNRVYNFHGEPAARLNVDQSVYMTCQKRTFLIEILNPLLFCAPNRHLSNLQKTCTDGLIRNREWSEFITRLTSEWSDITLYTTMLLNANLGFLQAIQSVDNNGVVHHVRSPMQMSSYLSMLTSIGNIVIGVLLTKQTRDRDRASASEAAIFIFNRTHPTLGLEKLAVLYSLPYAMLIWSMLSFLAAFLFLCFEDSNRGTRAPVAVLVGVIAALTLWYSFKSSDWGRLRQLFFWQVADADATNEEDVLGKDETPAPVIQLSAVPAAGEHSLDHIPSAFQPLVAVLLKHKANGIARPRRSTVENELIGLGKTTASENNSNGRQ</sequence>
<evidence type="ECO:0000313" key="9">
    <source>
        <dbReference type="EMBL" id="KAF7360380.1"/>
    </source>
</evidence>
<dbReference type="InterPro" id="IPR016024">
    <property type="entry name" value="ARM-type_fold"/>
</dbReference>
<evidence type="ECO:0000256" key="6">
    <source>
        <dbReference type="ARBA" id="ARBA00023288"/>
    </source>
</evidence>
<dbReference type="OrthoDB" id="3038812at2759"/>
<dbReference type="SMART" id="SM00185">
    <property type="entry name" value="ARM"/>
    <property type="match status" value="3"/>
</dbReference>
<evidence type="ECO:0000256" key="4">
    <source>
        <dbReference type="ARBA" id="ARBA00022737"/>
    </source>
</evidence>
<protein>
    <recommendedName>
        <fullName evidence="7">Vacuolar protein 8</fullName>
    </recommendedName>
</protein>
<keyword evidence="10" id="KW-1185">Reference proteome</keyword>
<dbReference type="PANTHER" id="PTHR47249:SF1">
    <property type="entry name" value="VACUOLAR PROTEIN 8"/>
    <property type="match status" value="1"/>
</dbReference>
<evidence type="ECO:0000256" key="1">
    <source>
        <dbReference type="ARBA" id="ARBA00004592"/>
    </source>
</evidence>
<dbReference type="InterPro" id="IPR000225">
    <property type="entry name" value="Armadillo"/>
</dbReference>
<keyword evidence="6" id="KW-0449">Lipoprotein</keyword>
<dbReference type="GO" id="GO:0071562">
    <property type="term" value="P:nucleus-vacuole junction assembly"/>
    <property type="evidence" value="ECO:0007669"/>
    <property type="project" value="InterPro"/>
</dbReference>
<keyword evidence="8" id="KW-0812">Transmembrane</keyword>
<dbReference type="InterPro" id="IPR011989">
    <property type="entry name" value="ARM-like"/>
</dbReference>
<dbReference type="GO" id="GO:0043495">
    <property type="term" value="F:protein-membrane adaptor activity"/>
    <property type="evidence" value="ECO:0007669"/>
    <property type="project" value="InterPro"/>
</dbReference>
<comment type="caution">
    <text evidence="9">The sequence shown here is derived from an EMBL/GenBank/DDBJ whole genome shotgun (WGS) entry which is preliminary data.</text>
</comment>
<feature type="transmembrane region" description="Helical" evidence="8">
    <location>
        <begin position="699"/>
        <end position="718"/>
    </location>
</feature>
<accession>A0A8H6YM28</accession>
<dbReference type="SUPFAM" id="SSF48371">
    <property type="entry name" value="ARM repeat"/>
    <property type="match status" value="1"/>
</dbReference>
<evidence type="ECO:0000313" key="10">
    <source>
        <dbReference type="Proteomes" id="UP000620124"/>
    </source>
</evidence>
<dbReference type="InterPro" id="IPR045156">
    <property type="entry name" value="Vac8"/>
</dbReference>
<evidence type="ECO:0000256" key="3">
    <source>
        <dbReference type="ARBA" id="ARBA00022554"/>
    </source>
</evidence>
<dbReference type="EMBL" id="JACAZI010000005">
    <property type="protein sequence ID" value="KAF7360380.1"/>
    <property type="molecule type" value="Genomic_DNA"/>
</dbReference>
<keyword evidence="8" id="KW-1133">Transmembrane helix</keyword>
<dbReference type="Proteomes" id="UP000620124">
    <property type="component" value="Unassembled WGS sequence"/>
</dbReference>
<evidence type="ECO:0000256" key="2">
    <source>
        <dbReference type="ARBA" id="ARBA00005462"/>
    </source>
</evidence>
<feature type="transmembrane region" description="Helical" evidence="8">
    <location>
        <begin position="750"/>
        <end position="774"/>
    </location>
</feature>
<dbReference type="GO" id="GO:0005774">
    <property type="term" value="C:vacuolar membrane"/>
    <property type="evidence" value="ECO:0007669"/>
    <property type="project" value="UniProtKB-SubCell"/>
</dbReference>
<feature type="transmembrane region" description="Helical" evidence="8">
    <location>
        <begin position="786"/>
        <end position="804"/>
    </location>
</feature>
<comment type="similarity">
    <text evidence="2">Belongs to the beta-catenin family.</text>
</comment>
<reference evidence="9" key="1">
    <citation type="submission" date="2020-05" db="EMBL/GenBank/DDBJ databases">
        <title>Mycena genomes resolve the evolution of fungal bioluminescence.</title>
        <authorList>
            <person name="Tsai I.J."/>
        </authorList>
    </citation>
    <scope>NUCLEOTIDE SEQUENCE</scope>
    <source>
        <strain evidence="9">CCC161011</strain>
    </source>
</reference>
<keyword evidence="5 8" id="KW-0472">Membrane</keyword>
<evidence type="ECO:0000256" key="5">
    <source>
        <dbReference type="ARBA" id="ARBA00023136"/>
    </source>
</evidence>
<organism evidence="9 10">
    <name type="scientific">Mycena venus</name>
    <dbReference type="NCBI Taxonomy" id="2733690"/>
    <lineage>
        <taxon>Eukaryota</taxon>
        <taxon>Fungi</taxon>
        <taxon>Dikarya</taxon>
        <taxon>Basidiomycota</taxon>
        <taxon>Agaricomycotina</taxon>
        <taxon>Agaricomycetes</taxon>
        <taxon>Agaricomycetidae</taxon>
        <taxon>Agaricales</taxon>
        <taxon>Marasmiineae</taxon>
        <taxon>Mycenaceae</taxon>
        <taxon>Mycena</taxon>
    </lineage>
</organism>
<gene>
    <name evidence="9" type="ORF">MVEN_00767800</name>
</gene>
<dbReference type="AlphaFoldDB" id="A0A8H6YM28"/>